<evidence type="ECO:0000259" key="17">
    <source>
        <dbReference type="PROSITE" id="PS50885"/>
    </source>
</evidence>
<dbReference type="GO" id="GO:0005886">
    <property type="term" value="C:plasma membrane"/>
    <property type="evidence" value="ECO:0007669"/>
    <property type="project" value="UniProtKB-SubCell"/>
</dbReference>
<dbReference type="InterPro" id="IPR003660">
    <property type="entry name" value="HAMP_dom"/>
</dbReference>
<dbReference type="Proteomes" id="UP000001962">
    <property type="component" value="Chromosome"/>
</dbReference>
<evidence type="ECO:0000259" key="16">
    <source>
        <dbReference type="PROSITE" id="PS50109"/>
    </source>
</evidence>
<dbReference type="SUPFAM" id="SSF158472">
    <property type="entry name" value="HAMP domain-like"/>
    <property type="match status" value="1"/>
</dbReference>
<dbReference type="SMART" id="SM00387">
    <property type="entry name" value="HATPase_c"/>
    <property type="match status" value="1"/>
</dbReference>
<sequence>MAISRLYNRLLHPTLAGSLFALLVGVATIGFLGMLHGAFVAKTAQHDAAAINVAGSLRMQSYRIATTLLDDQGPQAGAKTLDAEVAAFERRLHSPELLRPIPANPDDPVREAWEEVHRQWTTELKPLLVDGSSAGSPVRYLDQVDRFVGTVDNLVTAAQSAAEARIHNSQSVRVLAMALLSGLVLYGLYRLHMRLVLPVQQLNYVAGRLMKGDFEARARYLPNDELGMYARTFNRMADTLTDMQRSLAHRVSEKTAELRRRNSALELVYNASRDLSAGALESSNLKAMLDTLERVTGLGPLSICLAQPGADKSFETLSTSAESRPARCSAPDCKGCMNVVPRHGGGVVCPGMLALPLEDRNVRYGLLQVEYTPGDQPRGWQLHLAETVASHIAAACARERELDAEHRIVLMEERAVIARELHDSLAQALSYMKIQVARLQGLMRKEHEPAQLEAILSELRDGLNSAYEQLRELLTTFRLGMDSPGLESALRKAVKEFSERGDIPIRLDYRLSHWPLNANEEIHLLQIAREALANVVRHSQATRADVVVAPGSNHDVVLEVLDNGVGLAAVSEEPGHHYGTAIMQERAEGLGGMLRLGNRAGGGMRVMLTFRPESMARAVAFSASQNNNQGVQDEDIRGAYADYR</sequence>
<dbReference type="CDD" id="cd19408">
    <property type="entry name" value="NarX_NarQ_sensor"/>
    <property type="match status" value="1"/>
</dbReference>
<organism evidence="18 19">
    <name type="scientific">Alkalilimnicola ehrlichii (strain ATCC BAA-1101 / DSM 17681 / MLHE-1)</name>
    <dbReference type="NCBI Taxonomy" id="187272"/>
    <lineage>
        <taxon>Bacteria</taxon>
        <taxon>Pseudomonadati</taxon>
        <taxon>Pseudomonadota</taxon>
        <taxon>Gammaproteobacteria</taxon>
        <taxon>Chromatiales</taxon>
        <taxon>Ectothiorhodospiraceae</taxon>
        <taxon>Alkalilimnicola</taxon>
    </lineage>
</organism>
<dbReference type="InterPro" id="IPR029095">
    <property type="entry name" value="NarX-like_N"/>
</dbReference>
<keyword evidence="4 14" id="KW-0997">Cell inner membrane</keyword>
<comment type="catalytic activity">
    <reaction evidence="1 14">
        <text>ATP + protein L-histidine = ADP + protein N-phospho-L-histidine.</text>
        <dbReference type="EC" id="2.7.13.3"/>
    </reaction>
</comment>
<protein>
    <recommendedName>
        <fullName evidence="14">Sensor protein</fullName>
        <ecNumber evidence="14">2.7.13.3</ecNumber>
    </recommendedName>
</protein>
<evidence type="ECO:0000313" key="19">
    <source>
        <dbReference type="Proteomes" id="UP000001962"/>
    </source>
</evidence>
<evidence type="ECO:0000313" key="18">
    <source>
        <dbReference type="EMBL" id="ABI56358.1"/>
    </source>
</evidence>
<dbReference type="EMBL" id="CP000453">
    <property type="protein sequence ID" value="ABI56358.1"/>
    <property type="molecule type" value="Genomic_DNA"/>
</dbReference>
<dbReference type="SUPFAM" id="SSF55874">
    <property type="entry name" value="ATPase domain of HSP90 chaperone/DNA topoisomerase II/histidine kinase"/>
    <property type="match status" value="1"/>
</dbReference>
<dbReference type="Gene3D" id="1.20.120.960">
    <property type="entry name" value="Histidine kinase NarX, sensor domain"/>
    <property type="match status" value="1"/>
</dbReference>
<dbReference type="HOGENOM" id="CLU_000445_20_10_6"/>
<keyword evidence="8 14" id="KW-0547">Nucleotide-binding</keyword>
<evidence type="ECO:0000256" key="14">
    <source>
        <dbReference type="PIRNR" id="PIRNR003167"/>
    </source>
</evidence>
<keyword evidence="6 14" id="KW-0808">Transferase</keyword>
<evidence type="ECO:0000256" key="13">
    <source>
        <dbReference type="ARBA" id="ARBA00023136"/>
    </source>
</evidence>
<dbReference type="PIRSF" id="PIRSF003167">
    <property type="entry name" value="STHK_NarX/NarQ"/>
    <property type="match status" value="1"/>
</dbReference>
<dbReference type="PANTHER" id="PTHR24421">
    <property type="entry name" value="NITRATE/NITRITE SENSOR PROTEIN NARX-RELATED"/>
    <property type="match status" value="1"/>
</dbReference>
<dbReference type="PROSITE" id="PS50885">
    <property type="entry name" value="HAMP"/>
    <property type="match status" value="1"/>
</dbReference>
<evidence type="ECO:0000256" key="7">
    <source>
        <dbReference type="ARBA" id="ARBA00022692"/>
    </source>
</evidence>
<dbReference type="InterPro" id="IPR003594">
    <property type="entry name" value="HATPase_dom"/>
</dbReference>
<keyword evidence="7 15" id="KW-0812">Transmembrane</keyword>
<evidence type="ECO:0000256" key="11">
    <source>
        <dbReference type="ARBA" id="ARBA00022989"/>
    </source>
</evidence>
<dbReference type="PROSITE" id="PS50109">
    <property type="entry name" value="HIS_KIN"/>
    <property type="match status" value="1"/>
</dbReference>
<feature type="transmembrane region" description="Helical" evidence="15">
    <location>
        <begin position="15"/>
        <end position="35"/>
    </location>
</feature>
<dbReference type="Pfam" id="PF13675">
    <property type="entry name" value="PilJ"/>
    <property type="match status" value="1"/>
</dbReference>
<dbReference type="PANTHER" id="PTHR24421:SF10">
    <property type="entry name" value="NITRATE_NITRITE SENSOR PROTEIN NARQ"/>
    <property type="match status" value="1"/>
</dbReference>
<evidence type="ECO:0000256" key="4">
    <source>
        <dbReference type="ARBA" id="ARBA00022519"/>
    </source>
</evidence>
<dbReference type="Pfam" id="PF00672">
    <property type="entry name" value="HAMP"/>
    <property type="match status" value="1"/>
</dbReference>
<dbReference type="RefSeq" id="WP_011628753.1">
    <property type="nucleotide sequence ID" value="NC_008340.1"/>
</dbReference>
<feature type="domain" description="HAMP" evidence="17">
    <location>
        <begin position="193"/>
        <end position="245"/>
    </location>
</feature>
<keyword evidence="9 14" id="KW-0418">Kinase</keyword>
<evidence type="ECO:0000256" key="12">
    <source>
        <dbReference type="ARBA" id="ARBA00023012"/>
    </source>
</evidence>
<dbReference type="EC" id="2.7.13.3" evidence="14"/>
<keyword evidence="5" id="KW-0597">Phosphoprotein</keyword>
<dbReference type="GO" id="GO:0005524">
    <property type="term" value="F:ATP binding"/>
    <property type="evidence" value="ECO:0007669"/>
    <property type="project" value="UniProtKB-UniRule"/>
</dbReference>
<dbReference type="InterPro" id="IPR042295">
    <property type="entry name" value="NarX-like_N_sf"/>
</dbReference>
<gene>
    <name evidence="18" type="ordered locus">Mlg_1005</name>
</gene>
<dbReference type="OrthoDB" id="9811306at2"/>
<feature type="transmembrane region" description="Helical" evidence="15">
    <location>
        <begin position="172"/>
        <end position="189"/>
    </location>
</feature>
<keyword evidence="19" id="KW-1185">Reference proteome</keyword>
<proteinExistence type="predicted"/>
<evidence type="ECO:0000256" key="2">
    <source>
        <dbReference type="ARBA" id="ARBA00004429"/>
    </source>
</evidence>
<accession>Q0A9X9</accession>
<dbReference type="Gene3D" id="3.30.565.10">
    <property type="entry name" value="Histidine kinase-like ATPase, C-terminal domain"/>
    <property type="match status" value="1"/>
</dbReference>
<comment type="subcellular location">
    <subcellularLocation>
        <location evidence="2">Cell inner membrane</location>
        <topology evidence="2">Multi-pass membrane protein</topology>
    </subcellularLocation>
</comment>
<dbReference type="InterPro" id="IPR016380">
    <property type="entry name" value="Sig_transdc_His_kin_NarX/NarQ"/>
</dbReference>
<evidence type="ECO:0000256" key="5">
    <source>
        <dbReference type="ARBA" id="ARBA00022553"/>
    </source>
</evidence>
<evidence type="ECO:0000256" key="9">
    <source>
        <dbReference type="ARBA" id="ARBA00022777"/>
    </source>
</evidence>
<dbReference type="Pfam" id="PF07730">
    <property type="entry name" value="HisKA_3"/>
    <property type="match status" value="1"/>
</dbReference>
<evidence type="ECO:0000256" key="1">
    <source>
        <dbReference type="ARBA" id="ARBA00000085"/>
    </source>
</evidence>
<dbReference type="eggNOG" id="COG3850">
    <property type="taxonomic scope" value="Bacteria"/>
</dbReference>
<dbReference type="Gene3D" id="1.20.5.1930">
    <property type="match status" value="1"/>
</dbReference>
<keyword evidence="10 14" id="KW-0067">ATP-binding</keyword>
<evidence type="ECO:0000256" key="15">
    <source>
        <dbReference type="SAM" id="Phobius"/>
    </source>
</evidence>
<evidence type="ECO:0000256" key="8">
    <source>
        <dbReference type="ARBA" id="ARBA00022741"/>
    </source>
</evidence>
<dbReference type="AlphaFoldDB" id="Q0A9X9"/>
<dbReference type="InterPro" id="IPR005467">
    <property type="entry name" value="His_kinase_dom"/>
</dbReference>
<name>Q0A9X9_ALKEH</name>
<dbReference type="CDD" id="cd06225">
    <property type="entry name" value="HAMP"/>
    <property type="match status" value="1"/>
</dbReference>
<dbReference type="CDD" id="cd16917">
    <property type="entry name" value="HATPase_UhpB-NarQ-NarX-like"/>
    <property type="match status" value="1"/>
</dbReference>
<keyword evidence="13 14" id="KW-0472">Membrane</keyword>
<dbReference type="GO" id="GO:0046983">
    <property type="term" value="F:protein dimerization activity"/>
    <property type="evidence" value="ECO:0007669"/>
    <property type="project" value="UniProtKB-UniRule"/>
</dbReference>
<dbReference type="InterPro" id="IPR036890">
    <property type="entry name" value="HATPase_C_sf"/>
</dbReference>
<evidence type="ECO:0000256" key="10">
    <source>
        <dbReference type="ARBA" id="ARBA00022840"/>
    </source>
</evidence>
<dbReference type="Gene3D" id="1.10.8.500">
    <property type="entry name" value="HAMP domain in histidine kinase"/>
    <property type="match status" value="1"/>
</dbReference>
<evidence type="ECO:0000256" key="6">
    <source>
        <dbReference type="ARBA" id="ARBA00022679"/>
    </source>
</evidence>
<dbReference type="SMART" id="SM00304">
    <property type="entry name" value="HAMP"/>
    <property type="match status" value="1"/>
</dbReference>
<evidence type="ECO:0000256" key="3">
    <source>
        <dbReference type="ARBA" id="ARBA00022475"/>
    </source>
</evidence>
<dbReference type="GO" id="GO:0000155">
    <property type="term" value="F:phosphorelay sensor kinase activity"/>
    <property type="evidence" value="ECO:0007669"/>
    <property type="project" value="UniProtKB-UniRule"/>
</dbReference>
<keyword evidence="12 14" id="KW-0902">Two-component regulatory system</keyword>
<dbReference type="InterPro" id="IPR050482">
    <property type="entry name" value="Sensor_HK_TwoCompSys"/>
</dbReference>
<dbReference type="Pfam" id="PF02518">
    <property type="entry name" value="HATPase_c"/>
    <property type="match status" value="1"/>
</dbReference>
<dbReference type="KEGG" id="aeh:Mlg_1005"/>
<feature type="domain" description="Histidine kinase" evidence="16">
    <location>
        <begin position="416"/>
        <end position="614"/>
    </location>
</feature>
<reference evidence="19" key="1">
    <citation type="submission" date="2006-08" db="EMBL/GenBank/DDBJ databases">
        <title>Complete sequence of Alkalilimnicola ehrilichei MLHE-1.</title>
        <authorList>
            <person name="Copeland A."/>
            <person name="Lucas S."/>
            <person name="Lapidus A."/>
            <person name="Barry K."/>
            <person name="Detter J.C."/>
            <person name="Glavina del Rio T."/>
            <person name="Hammon N."/>
            <person name="Israni S."/>
            <person name="Dalin E."/>
            <person name="Tice H."/>
            <person name="Pitluck S."/>
            <person name="Sims D."/>
            <person name="Brettin T."/>
            <person name="Bruce D."/>
            <person name="Han C."/>
            <person name="Tapia R."/>
            <person name="Gilna P."/>
            <person name="Schmutz J."/>
            <person name="Larimer F."/>
            <person name="Land M."/>
            <person name="Hauser L."/>
            <person name="Kyrpides N."/>
            <person name="Mikhailova N."/>
            <person name="Oremland R.S."/>
            <person name="Hoeft S.E."/>
            <person name="Switzer-Blum J."/>
            <person name="Kulp T."/>
            <person name="King G."/>
            <person name="Tabita R."/>
            <person name="Witte B."/>
            <person name="Santini J.M."/>
            <person name="Basu P."/>
            <person name="Hollibaugh J.T."/>
            <person name="Xie G."/>
            <person name="Stolz J.F."/>
            <person name="Richardson P."/>
        </authorList>
    </citation>
    <scope>NUCLEOTIDE SEQUENCE [LARGE SCALE GENOMIC DNA]</scope>
    <source>
        <strain evidence="19">ATCC BAA-1101 / DSM 17681 / MLHE-1</strain>
    </source>
</reference>
<keyword evidence="3 14" id="KW-1003">Cell membrane</keyword>
<dbReference type="InterPro" id="IPR011712">
    <property type="entry name" value="Sig_transdc_His_kin_sub3_dim/P"/>
</dbReference>
<keyword evidence="11 15" id="KW-1133">Transmembrane helix</keyword>